<keyword evidence="6" id="KW-1185">Reference proteome</keyword>
<name>A0ABX1FLV6_9PSEU</name>
<comment type="caution">
    <text evidence="5">The sequence shown here is derived from an EMBL/GenBank/DDBJ whole genome shotgun (WGS) entry which is preliminary data.</text>
</comment>
<keyword evidence="1" id="KW-0805">Transcription regulation</keyword>
<dbReference type="Proteomes" id="UP001515943">
    <property type="component" value="Unassembled WGS sequence"/>
</dbReference>
<keyword evidence="3" id="KW-0804">Transcription</keyword>
<dbReference type="PANTHER" id="PTHR33164:SF99">
    <property type="entry name" value="MARR FAMILY REGULATORY PROTEIN"/>
    <property type="match status" value="1"/>
</dbReference>
<evidence type="ECO:0000313" key="6">
    <source>
        <dbReference type="Proteomes" id="UP001515943"/>
    </source>
</evidence>
<dbReference type="PROSITE" id="PS50995">
    <property type="entry name" value="HTH_MARR_2"/>
    <property type="match status" value="1"/>
</dbReference>
<evidence type="ECO:0000313" key="5">
    <source>
        <dbReference type="EMBL" id="NKE59979.1"/>
    </source>
</evidence>
<reference evidence="5 6" key="1">
    <citation type="submission" date="2019-08" db="EMBL/GenBank/DDBJ databases">
        <title>Lentzea from Indian Himalayas.</title>
        <authorList>
            <person name="Mandal S."/>
            <person name="Mallick Gupta A."/>
            <person name="Maiti P.K."/>
            <person name="Sarkar J."/>
            <person name="Mandal S."/>
        </authorList>
    </citation>
    <scope>NUCLEOTIDE SEQUENCE [LARGE SCALE GENOMIC DNA]</scope>
    <source>
        <strain evidence="5 6">PSKA42</strain>
    </source>
</reference>
<sequence length="164" mass="18364">MERGAVGRRSQRKQDDPDLGILAARLLFSVQKELFETLAEQGHPDLRPRHGAVLGYLDAEGTRATELSRLSGVHKQVIGNLIDELEELGYVERRPDPQDRRAKLIVPTDRGLEETVKSDAIMAAIEQRHAEALGERTYARFKRAFRNVTAQQLAHLTGEEQAGT</sequence>
<evidence type="ECO:0000256" key="3">
    <source>
        <dbReference type="ARBA" id="ARBA00023163"/>
    </source>
</evidence>
<feature type="domain" description="HTH marR-type" evidence="4">
    <location>
        <begin position="16"/>
        <end position="150"/>
    </location>
</feature>
<evidence type="ECO:0000259" key="4">
    <source>
        <dbReference type="PROSITE" id="PS50995"/>
    </source>
</evidence>
<dbReference type="PROSITE" id="PS01117">
    <property type="entry name" value="HTH_MARR_1"/>
    <property type="match status" value="1"/>
</dbReference>
<dbReference type="Gene3D" id="1.10.10.10">
    <property type="entry name" value="Winged helix-like DNA-binding domain superfamily/Winged helix DNA-binding domain"/>
    <property type="match status" value="1"/>
</dbReference>
<dbReference type="Pfam" id="PF12802">
    <property type="entry name" value="MarR_2"/>
    <property type="match status" value="1"/>
</dbReference>
<dbReference type="InterPro" id="IPR036388">
    <property type="entry name" value="WH-like_DNA-bd_sf"/>
</dbReference>
<dbReference type="EMBL" id="VSRL01000103">
    <property type="protein sequence ID" value="NKE59979.1"/>
    <property type="molecule type" value="Genomic_DNA"/>
</dbReference>
<dbReference type="PANTHER" id="PTHR33164">
    <property type="entry name" value="TRANSCRIPTIONAL REGULATOR, MARR FAMILY"/>
    <property type="match status" value="1"/>
</dbReference>
<organism evidence="5 6">
    <name type="scientific">Lentzea indica</name>
    <dbReference type="NCBI Taxonomy" id="2604800"/>
    <lineage>
        <taxon>Bacteria</taxon>
        <taxon>Bacillati</taxon>
        <taxon>Actinomycetota</taxon>
        <taxon>Actinomycetes</taxon>
        <taxon>Pseudonocardiales</taxon>
        <taxon>Pseudonocardiaceae</taxon>
        <taxon>Lentzea</taxon>
    </lineage>
</organism>
<proteinExistence type="predicted"/>
<dbReference type="InterPro" id="IPR036390">
    <property type="entry name" value="WH_DNA-bd_sf"/>
</dbReference>
<dbReference type="InterPro" id="IPR000835">
    <property type="entry name" value="HTH_MarR-typ"/>
</dbReference>
<gene>
    <name evidence="5" type="ORF">FXN61_25545</name>
</gene>
<dbReference type="SMART" id="SM00347">
    <property type="entry name" value="HTH_MARR"/>
    <property type="match status" value="1"/>
</dbReference>
<dbReference type="SUPFAM" id="SSF46785">
    <property type="entry name" value="Winged helix' DNA-binding domain"/>
    <property type="match status" value="1"/>
</dbReference>
<accession>A0ABX1FLV6</accession>
<evidence type="ECO:0000256" key="1">
    <source>
        <dbReference type="ARBA" id="ARBA00023015"/>
    </source>
</evidence>
<dbReference type="InterPro" id="IPR023187">
    <property type="entry name" value="Tscrpt_reg_MarR-type_CS"/>
</dbReference>
<dbReference type="InterPro" id="IPR039422">
    <property type="entry name" value="MarR/SlyA-like"/>
</dbReference>
<keyword evidence="2" id="KW-0238">DNA-binding</keyword>
<evidence type="ECO:0000256" key="2">
    <source>
        <dbReference type="ARBA" id="ARBA00023125"/>
    </source>
</evidence>
<protein>
    <submittedName>
        <fullName evidence="5">MarR family transcriptional regulator</fullName>
    </submittedName>
</protein>